<comment type="subcellular location">
    <subcellularLocation>
        <location evidence="2 6">Secreted</location>
        <location evidence="2 6">Cell wall</location>
    </subcellularLocation>
</comment>
<comment type="function">
    <text evidence="1 6">Hydrolyzes acetyl esters in homogalacturonan regions of pectin. In type I primary cell wall, galacturonic acid residues of pectin can be acetylated at the O-2 and O-3 positions. Decreasing the degree of acetylation of pectin gels in vitro alters their physical properties.</text>
</comment>
<dbReference type="EMBL" id="JBFOLK010000156">
    <property type="protein sequence ID" value="KAL2455835.1"/>
    <property type="molecule type" value="Genomic_DNA"/>
</dbReference>
<organism evidence="7 8">
    <name type="scientific">Abeliophyllum distichum</name>
    <dbReference type="NCBI Taxonomy" id="126358"/>
    <lineage>
        <taxon>Eukaryota</taxon>
        <taxon>Viridiplantae</taxon>
        <taxon>Streptophyta</taxon>
        <taxon>Embryophyta</taxon>
        <taxon>Tracheophyta</taxon>
        <taxon>Spermatophyta</taxon>
        <taxon>Magnoliopsida</taxon>
        <taxon>eudicotyledons</taxon>
        <taxon>Gunneridae</taxon>
        <taxon>Pentapetalae</taxon>
        <taxon>asterids</taxon>
        <taxon>lamiids</taxon>
        <taxon>Lamiales</taxon>
        <taxon>Oleaceae</taxon>
        <taxon>Forsythieae</taxon>
        <taxon>Abeliophyllum</taxon>
    </lineage>
</organism>
<feature type="chain" id="PRO_5044525798" description="Pectin acetylesterase" evidence="6">
    <location>
        <begin position="30"/>
        <end position="385"/>
    </location>
</feature>
<reference evidence="8" key="1">
    <citation type="submission" date="2024-07" db="EMBL/GenBank/DDBJ databases">
        <title>Two chromosome-level genome assemblies of Korean endemic species Abeliophyllum distichum and Forsythia ovata (Oleaceae).</title>
        <authorList>
            <person name="Jang H."/>
        </authorList>
    </citation>
    <scope>NUCLEOTIDE SEQUENCE [LARGE SCALE GENOMIC DNA]</scope>
</reference>
<evidence type="ECO:0000256" key="2">
    <source>
        <dbReference type="ARBA" id="ARBA00004191"/>
    </source>
</evidence>
<keyword evidence="8" id="KW-1185">Reference proteome</keyword>
<evidence type="ECO:0000313" key="7">
    <source>
        <dbReference type="EMBL" id="KAL2455835.1"/>
    </source>
</evidence>
<keyword evidence="6" id="KW-0964">Secreted</keyword>
<dbReference type="EC" id="3.1.1.-" evidence="6"/>
<dbReference type="GO" id="GO:0016787">
    <property type="term" value="F:hydrolase activity"/>
    <property type="evidence" value="ECO:0007669"/>
    <property type="project" value="UniProtKB-KW"/>
</dbReference>
<keyword evidence="4 6" id="KW-0134">Cell wall</keyword>
<evidence type="ECO:0000256" key="4">
    <source>
        <dbReference type="ARBA" id="ARBA00022512"/>
    </source>
</evidence>
<evidence type="ECO:0000256" key="1">
    <source>
        <dbReference type="ARBA" id="ARBA00003534"/>
    </source>
</evidence>
<sequence>MENLRSARSIVISLLIWAFIMLKPQCVEDICPNEHHPVSITFVEAAVLKGAVCLDGSPPAYYFDKGFGGGISNWLIYFEGGGWCRNVTECYERVQDSNLGSSVNKTKIIYFQGMLSKTQTNNPDFFSWNKVYIGYCDGSSFTGDVEAVDPATNLHYRGVRVFRAVIEDLLQKGMINATNAILTGTSAGGLATILHCDAFRAMVPNAKRVKCISDAGYFIHAKHLPGLKKREDRFAEVVSLHGSDKFLPSSCTSKRNPGLCLFPEYLIKENLDPRPGDELGWENCTTDLNLCSSSQLETIKDFGMDFVKSLPGLGNTSSRGMFINSCYSHGQNAIFNRKCNRFPTLANKTIAEAIGDWYFERSPFQVIATVSDVPRNCTDNYARWN</sequence>
<comment type="similarity">
    <text evidence="3 6">Belongs to the pectinacetylesterase family.</text>
</comment>
<proteinExistence type="inferred from homology"/>
<accession>A0ABD1NW41</accession>
<evidence type="ECO:0000256" key="3">
    <source>
        <dbReference type="ARBA" id="ARBA00005784"/>
    </source>
</evidence>
<dbReference type="GO" id="GO:0071555">
    <property type="term" value="P:cell wall organization"/>
    <property type="evidence" value="ECO:0007669"/>
    <property type="project" value="UniProtKB-KW"/>
</dbReference>
<dbReference type="Pfam" id="PF03283">
    <property type="entry name" value="PAE"/>
    <property type="match status" value="2"/>
</dbReference>
<dbReference type="InterPro" id="IPR004963">
    <property type="entry name" value="PAE/NOTUM"/>
</dbReference>
<gene>
    <name evidence="7" type="ORF">Adt_47079</name>
</gene>
<evidence type="ECO:0000256" key="6">
    <source>
        <dbReference type="RuleBase" id="RU363114"/>
    </source>
</evidence>
<keyword evidence="5 6" id="KW-0961">Cell wall biogenesis/degradation</keyword>
<comment type="caution">
    <text evidence="7">The sequence shown here is derived from an EMBL/GenBank/DDBJ whole genome shotgun (WGS) entry which is preliminary data.</text>
</comment>
<evidence type="ECO:0000313" key="8">
    <source>
        <dbReference type="Proteomes" id="UP001604336"/>
    </source>
</evidence>
<protein>
    <recommendedName>
        <fullName evidence="6">Pectin acetylesterase</fullName>
        <ecNumber evidence="6">3.1.1.-</ecNumber>
    </recommendedName>
</protein>
<dbReference type="PANTHER" id="PTHR21562">
    <property type="entry name" value="NOTUM-RELATED"/>
    <property type="match status" value="1"/>
</dbReference>
<evidence type="ECO:0000256" key="5">
    <source>
        <dbReference type="ARBA" id="ARBA00023316"/>
    </source>
</evidence>
<dbReference type="PANTHER" id="PTHR21562:SF65">
    <property type="entry name" value="PECTIN ACETYLESTERASE"/>
    <property type="match status" value="1"/>
</dbReference>
<keyword evidence="6" id="KW-0732">Signal</keyword>
<name>A0ABD1NW41_9LAMI</name>
<keyword evidence="6" id="KW-0378">Hydrolase</keyword>
<dbReference type="Proteomes" id="UP001604336">
    <property type="component" value="Unassembled WGS sequence"/>
</dbReference>
<dbReference type="AlphaFoldDB" id="A0ABD1NW41"/>
<feature type="signal peptide" evidence="6">
    <location>
        <begin position="1"/>
        <end position="29"/>
    </location>
</feature>